<protein>
    <recommendedName>
        <fullName evidence="8">AAA+ ATPase domain-containing protein</fullName>
    </recommendedName>
</protein>
<dbReference type="Gene3D" id="3.40.50.300">
    <property type="entry name" value="P-loop containing nucleotide triphosphate hydrolases"/>
    <property type="match status" value="1"/>
</dbReference>
<dbReference type="GO" id="GO:0005524">
    <property type="term" value="F:ATP binding"/>
    <property type="evidence" value="ECO:0007669"/>
    <property type="project" value="UniProtKB-KW"/>
</dbReference>
<dbReference type="FunFam" id="1.20.272.10:FF:000011">
    <property type="entry name" value="Replication factor C subunit 2"/>
    <property type="match status" value="1"/>
</dbReference>
<dbReference type="Pfam" id="PF00004">
    <property type="entry name" value="AAA"/>
    <property type="match status" value="1"/>
</dbReference>
<dbReference type="InterPro" id="IPR008921">
    <property type="entry name" value="DNA_pol3_clamp-load_cplx_C"/>
</dbReference>
<dbReference type="InterPro" id="IPR050238">
    <property type="entry name" value="DNA_Rep/Repair_Clamp_Loader"/>
</dbReference>
<dbReference type="Pfam" id="PF08542">
    <property type="entry name" value="Rep_fac_C"/>
    <property type="match status" value="1"/>
</dbReference>
<gene>
    <name evidence="9" type="ORF">niasHS_013551</name>
</gene>
<evidence type="ECO:0000256" key="1">
    <source>
        <dbReference type="ARBA" id="ARBA00004123"/>
    </source>
</evidence>
<dbReference type="Proteomes" id="UP001620645">
    <property type="component" value="Unassembled WGS sequence"/>
</dbReference>
<evidence type="ECO:0000256" key="3">
    <source>
        <dbReference type="ARBA" id="ARBA00022705"/>
    </source>
</evidence>
<feature type="domain" description="AAA+ ATPase" evidence="8">
    <location>
        <begin position="76"/>
        <end position="209"/>
    </location>
</feature>
<accession>A0ABD2IEM5</accession>
<comment type="caution">
    <text evidence="9">The sequence shown here is derived from an EMBL/GenBank/DDBJ whole genome shotgun (WGS) entry which is preliminary data.</text>
</comment>
<dbReference type="CDD" id="cd00009">
    <property type="entry name" value="AAA"/>
    <property type="match status" value="1"/>
</dbReference>
<evidence type="ECO:0000313" key="10">
    <source>
        <dbReference type="Proteomes" id="UP001620645"/>
    </source>
</evidence>
<dbReference type="GO" id="GO:0006260">
    <property type="term" value="P:DNA replication"/>
    <property type="evidence" value="ECO:0007669"/>
    <property type="project" value="UniProtKB-KW"/>
</dbReference>
<dbReference type="Gene3D" id="1.10.8.60">
    <property type="match status" value="1"/>
</dbReference>
<keyword evidence="4" id="KW-0547">Nucleotide-binding</keyword>
<comment type="subcellular location">
    <subcellularLocation>
        <location evidence="1">Nucleus</location>
    </subcellularLocation>
</comment>
<name>A0ABD2IEM5_HETSC</name>
<comment type="similarity">
    <text evidence="2">Belongs to the activator 1 small subunits family.</text>
</comment>
<keyword evidence="5" id="KW-0067">ATP-binding</keyword>
<keyword evidence="6" id="KW-0539">Nucleus</keyword>
<dbReference type="InterPro" id="IPR027417">
    <property type="entry name" value="P-loop_NTPase"/>
</dbReference>
<dbReference type="InterPro" id="IPR003959">
    <property type="entry name" value="ATPase_AAA_core"/>
</dbReference>
<dbReference type="NCBIfam" id="NF001679">
    <property type="entry name" value="PRK00440.1"/>
    <property type="match status" value="1"/>
</dbReference>
<dbReference type="GO" id="GO:0005634">
    <property type="term" value="C:nucleus"/>
    <property type="evidence" value="ECO:0007669"/>
    <property type="project" value="UniProtKB-SubCell"/>
</dbReference>
<dbReference type="AlphaFoldDB" id="A0ABD2IEM5"/>
<proteinExistence type="inferred from homology"/>
<dbReference type="InterPro" id="IPR013748">
    <property type="entry name" value="Rep_factorC_C"/>
</dbReference>
<evidence type="ECO:0000256" key="2">
    <source>
        <dbReference type="ARBA" id="ARBA00005378"/>
    </source>
</evidence>
<sequence length="371" mass="41382">MATILSHFGTSSSDGVSAKKVTERQPKQKGDGTKENGTPNHSTKPWVEKYRPKKVEEVAYQEEVVAVLKRCVQGADLPNLLFYGPPGTGKTSAAVALCRQLFKTAQLYKDRVLELNASDERGIDIVRHRIKEFSKVAISSVRVGKDSVVPLKVVILDEADAMTSAAQSALRRTMESETQSTRFFLICNYVTRIIEPLTSRCAKFRFKPLSMAAQKERMLDICNAESVQADQETIEELVNFCCGDLRKSITLLQSLASLGRQISVSDVREVAGKIPDEEVALLVKTSESKQTEKILDTVRQFMRKGYSATQMLTQLADVLLEESTLEPINQCRVFEKMAEAEKCLTDGADEYLQLLDVALTIQKCFMKPNIQ</sequence>
<keyword evidence="10" id="KW-1185">Reference proteome</keyword>
<dbReference type="Pfam" id="PF21960">
    <property type="entry name" value="RCF1-5-like_lid"/>
    <property type="match status" value="1"/>
</dbReference>
<dbReference type="Gene3D" id="1.20.272.10">
    <property type="match status" value="1"/>
</dbReference>
<evidence type="ECO:0000256" key="7">
    <source>
        <dbReference type="SAM" id="MobiDB-lite"/>
    </source>
</evidence>
<dbReference type="PANTHER" id="PTHR11669:SF20">
    <property type="entry name" value="REPLICATION FACTOR C SUBUNIT 4"/>
    <property type="match status" value="1"/>
</dbReference>
<dbReference type="CDD" id="cd18140">
    <property type="entry name" value="HLD_clamp_RFC"/>
    <property type="match status" value="1"/>
</dbReference>
<dbReference type="InterPro" id="IPR003593">
    <property type="entry name" value="AAA+_ATPase"/>
</dbReference>
<evidence type="ECO:0000256" key="4">
    <source>
        <dbReference type="ARBA" id="ARBA00022741"/>
    </source>
</evidence>
<evidence type="ECO:0000256" key="5">
    <source>
        <dbReference type="ARBA" id="ARBA00022840"/>
    </source>
</evidence>
<feature type="compositionally biased region" description="Basic and acidic residues" evidence="7">
    <location>
        <begin position="20"/>
        <end position="34"/>
    </location>
</feature>
<feature type="region of interest" description="Disordered" evidence="7">
    <location>
        <begin position="1"/>
        <end position="47"/>
    </location>
</feature>
<evidence type="ECO:0000256" key="6">
    <source>
        <dbReference type="ARBA" id="ARBA00023242"/>
    </source>
</evidence>
<dbReference type="SUPFAM" id="SSF48019">
    <property type="entry name" value="post-AAA+ oligomerization domain-like"/>
    <property type="match status" value="1"/>
</dbReference>
<dbReference type="InterPro" id="IPR047854">
    <property type="entry name" value="RFC_lid"/>
</dbReference>
<dbReference type="SMART" id="SM00382">
    <property type="entry name" value="AAA"/>
    <property type="match status" value="1"/>
</dbReference>
<organism evidence="9 10">
    <name type="scientific">Heterodera schachtii</name>
    <name type="common">Sugarbeet cyst nematode worm</name>
    <name type="synonym">Tylenchus schachtii</name>
    <dbReference type="NCBI Taxonomy" id="97005"/>
    <lineage>
        <taxon>Eukaryota</taxon>
        <taxon>Metazoa</taxon>
        <taxon>Ecdysozoa</taxon>
        <taxon>Nematoda</taxon>
        <taxon>Chromadorea</taxon>
        <taxon>Rhabditida</taxon>
        <taxon>Tylenchina</taxon>
        <taxon>Tylenchomorpha</taxon>
        <taxon>Tylenchoidea</taxon>
        <taxon>Heteroderidae</taxon>
        <taxon>Heteroderinae</taxon>
        <taxon>Heterodera</taxon>
    </lineage>
</organism>
<dbReference type="SUPFAM" id="SSF52540">
    <property type="entry name" value="P-loop containing nucleoside triphosphate hydrolases"/>
    <property type="match status" value="1"/>
</dbReference>
<reference evidence="9 10" key="1">
    <citation type="submission" date="2024-10" db="EMBL/GenBank/DDBJ databases">
        <authorList>
            <person name="Kim D."/>
        </authorList>
    </citation>
    <scope>NUCLEOTIDE SEQUENCE [LARGE SCALE GENOMIC DNA]</scope>
    <source>
        <strain evidence="9">Taebaek</strain>
    </source>
</reference>
<dbReference type="PANTHER" id="PTHR11669">
    <property type="entry name" value="REPLICATION FACTOR C / DNA POLYMERASE III GAMMA-TAU SUBUNIT"/>
    <property type="match status" value="1"/>
</dbReference>
<keyword evidence="3" id="KW-0235">DNA replication</keyword>
<evidence type="ECO:0000313" key="9">
    <source>
        <dbReference type="EMBL" id="KAL3076280.1"/>
    </source>
</evidence>
<dbReference type="FunFam" id="3.40.50.300:FF:000129">
    <property type="entry name" value="Replication factor C subunit 5"/>
    <property type="match status" value="1"/>
</dbReference>
<dbReference type="EMBL" id="JBICCN010000338">
    <property type="protein sequence ID" value="KAL3076280.1"/>
    <property type="molecule type" value="Genomic_DNA"/>
</dbReference>
<evidence type="ECO:0000259" key="8">
    <source>
        <dbReference type="SMART" id="SM00382"/>
    </source>
</evidence>